<dbReference type="AlphaFoldDB" id="A0A7U4SWB3"/>
<reference evidence="1 2" key="1">
    <citation type="submission" date="2020-12" db="EMBL/GenBank/DDBJ databases">
        <title>FDA dAtabase for Regulatory Grade micrObial Sequences (FDA-ARGOS): Supporting development and validation of Infectious Disease Dx tests.</title>
        <authorList>
            <person name="Nelson B."/>
            <person name="Plummer A."/>
            <person name="Tallon L."/>
            <person name="Sadzewicz L."/>
            <person name="Zhao X."/>
            <person name="Boylan J."/>
            <person name="Ott S."/>
            <person name="Bowen H."/>
            <person name="Vavikolanu K."/>
            <person name="Mehta A."/>
            <person name="Aluvathingal J."/>
            <person name="Nadendla S."/>
            <person name="Myers T."/>
            <person name="Yan Y."/>
            <person name="Sichtig H."/>
        </authorList>
    </citation>
    <scope>NUCLEOTIDE SEQUENCE [LARGE SCALE GENOMIC DNA]</scope>
    <source>
        <strain evidence="1 2">FDAARGOS_899</strain>
    </source>
</reference>
<dbReference type="RefSeq" id="WP_015602809.1">
    <property type="nucleotide sequence ID" value="NZ_CM003627.1"/>
</dbReference>
<name>A0A7U4SWB3_9BURK</name>
<evidence type="ECO:0000313" key="2">
    <source>
        <dbReference type="Proteomes" id="UP000594943"/>
    </source>
</evidence>
<sequence length="121" mass="12621">MALKTCASVACVLALLLPALADARADADADAGDAARAIAALVSGAAPAQRADFDDDALTGLGVASLRVLAYTAEDEVRRTFGVDLAQWLDTAWATLLGYAGDDVRARDEHARVARRRRAPA</sequence>
<accession>A0A7T2U5L3</accession>
<evidence type="ECO:0000313" key="1">
    <source>
        <dbReference type="EMBL" id="QPS46097.1"/>
    </source>
</evidence>
<proteinExistence type="predicted"/>
<gene>
    <name evidence="1" type="ORF">I6G56_28725</name>
</gene>
<dbReference type="KEGG" id="bhg:I6G56_28725"/>
<dbReference type="EMBL" id="CP065687">
    <property type="protein sequence ID" value="QPS46097.1"/>
    <property type="molecule type" value="Genomic_DNA"/>
</dbReference>
<protein>
    <submittedName>
        <fullName evidence="1">Uncharacterized protein</fullName>
    </submittedName>
</protein>
<organism evidence="1 2">
    <name type="scientific">Burkholderia humptydooensis</name>
    <dbReference type="NCBI Taxonomy" id="430531"/>
    <lineage>
        <taxon>Bacteria</taxon>
        <taxon>Pseudomonadati</taxon>
        <taxon>Pseudomonadota</taxon>
        <taxon>Betaproteobacteria</taxon>
        <taxon>Burkholderiales</taxon>
        <taxon>Burkholderiaceae</taxon>
        <taxon>Burkholderia</taxon>
        <taxon>pseudomallei group</taxon>
    </lineage>
</organism>
<accession>A0A7U4SWB3</accession>
<dbReference type="Proteomes" id="UP000594943">
    <property type="component" value="Chromosome 2"/>
</dbReference>